<evidence type="ECO:0000256" key="4">
    <source>
        <dbReference type="ARBA" id="ARBA00022729"/>
    </source>
</evidence>
<dbReference type="Pfam" id="PF00496">
    <property type="entry name" value="SBP_bac_5"/>
    <property type="match status" value="1"/>
</dbReference>
<name>X1HL02_9ZZZZ</name>
<dbReference type="SUPFAM" id="SSF53850">
    <property type="entry name" value="Periplasmic binding protein-like II"/>
    <property type="match status" value="1"/>
</dbReference>
<dbReference type="GO" id="GO:0015833">
    <property type="term" value="P:peptide transport"/>
    <property type="evidence" value="ECO:0007669"/>
    <property type="project" value="TreeGrafter"/>
</dbReference>
<dbReference type="GO" id="GO:0030313">
    <property type="term" value="C:cell envelope"/>
    <property type="evidence" value="ECO:0007669"/>
    <property type="project" value="UniProtKB-SubCell"/>
</dbReference>
<dbReference type="InterPro" id="IPR000914">
    <property type="entry name" value="SBP_5_dom"/>
</dbReference>
<dbReference type="EMBL" id="BARU01029721">
    <property type="protein sequence ID" value="GAH70157.1"/>
    <property type="molecule type" value="Genomic_DNA"/>
</dbReference>
<proteinExistence type="inferred from homology"/>
<dbReference type="Gene3D" id="3.90.76.10">
    <property type="entry name" value="Dipeptide-binding Protein, Domain 1"/>
    <property type="match status" value="1"/>
</dbReference>
<protein>
    <recommendedName>
        <fullName evidence="5">Solute-binding protein family 5 domain-containing protein</fullName>
    </recommendedName>
</protein>
<feature type="non-terminal residue" evidence="6">
    <location>
        <position position="130"/>
    </location>
</feature>
<evidence type="ECO:0000256" key="2">
    <source>
        <dbReference type="ARBA" id="ARBA00005695"/>
    </source>
</evidence>
<dbReference type="InterPro" id="IPR039424">
    <property type="entry name" value="SBP_5"/>
</dbReference>
<dbReference type="GO" id="GO:1904680">
    <property type="term" value="F:peptide transmembrane transporter activity"/>
    <property type="evidence" value="ECO:0007669"/>
    <property type="project" value="TreeGrafter"/>
</dbReference>
<evidence type="ECO:0000259" key="5">
    <source>
        <dbReference type="Pfam" id="PF00496"/>
    </source>
</evidence>
<reference evidence="6" key="1">
    <citation type="journal article" date="2014" name="Front. Microbiol.">
        <title>High frequency of phylogenetically diverse reductive dehalogenase-homologous genes in deep subseafloor sedimentary metagenomes.</title>
        <authorList>
            <person name="Kawai M."/>
            <person name="Futagami T."/>
            <person name="Toyoda A."/>
            <person name="Takaki Y."/>
            <person name="Nishi S."/>
            <person name="Hori S."/>
            <person name="Arai W."/>
            <person name="Tsubouchi T."/>
            <person name="Morono Y."/>
            <person name="Uchiyama I."/>
            <person name="Ito T."/>
            <person name="Fujiyama A."/>
            <person name="Inagaki F."/>
            <person name="Takami H."/>
        </authorList>
    </citation>
    <scope>NUCLEOTIDE SEQUENCE</scope>
    <source>
        <strain evidence="6">Expedition CK06-06</strain>
    </source>
</reference>
<dbReference type="AlphaFoldDB" id="X1HL02"/>
<dbReference type="Gene3D" id="3.40.190.10">
    <property type="entry name" value="Periplasmic binding protein-like II"/>
    <property type="match status" value="1"/>
</dbReference>
<dbReference type="PANTHER" id="PTHR30290:SF10">
    <property type="entry name" value="PERIPLASMIC OLIGOPEPTIDE-BINDING PROTEIN-RELATED"/>
    <property type="match status" value="1"/>
</dbReference>
<evidence type="ECO:0000313" key="6">
    <source>
        <dbReference type="EMBL" id="GAH70157.1"/>
    </source>
</evidence>
<dbReference type="PANTHER" id="PTHR30290">
    <property type="entry name" value="PERIPLASMIC BINDING COMPONENT OF ABC TRANSPORTER"/>
    <property type="match status" value="1"/>
</dbReference>
<organism evidence="6">
    <name type="scientific">marine sediment metagenome</name>
    <dbReference type="NCBI Taxonomy" id="412755"/>
    <lineage>
        <taxon>unclassified sequences</taxon>
        <taxon>metagenomes</taxon>
        <taxon>ecological metagenomes</taxon>
    </lineage>
</organism>
<comment type="subcellular location">
    <subcellularLocation>
        <location evidence="1">Cell envelope</location>
    </subcellularLocation>
</comment>
<keyword evidence="4" id="KW-0732">Signal</keyword>
<sequence>MPTPVEGEVLSLYGIDPYTLDPAVSGEMTSHEYIMQLFSGLIGLDDNLESVPDIAQSWKISHDGKTYTFYLRDDVRFHNGREVKAEDVKYSWERACDPETGSQTAATYLGDIVGVREVLAGETKEISGVR</sequence>
<accession>X1HL02</accession>
<keyword evidence="3" id="KW-0813">Transport</keyword>
<comment type="caution">
    <text evidence="6">The sequence shown here is derived from an EMBL/GenBank/DDBJ whole genome shotgun (WGS) entry which is preliminary data.</text>
</comment>
<evidence type="ECO:0000256" key="1">
    <source>
        <dbReference type="ARBA" id="ARBA00004196"/>
    </source>
</evidence>
<evidence type="ECO:0000256" key="3">
    <source>
        <dbReference type="ARBA" id="ARBA00022448"/>
    </source>
</evidence>
<feature type="domain" description="Solute-binding protein family 5" evidence="5">
    <location>
        <begin position="51"/>
        <end position="116"/>
    </location>
</feature>
<comment type="similarity">
    <text evidence="2">Belongs to the bacterial solute-binding protein 5 family.</text>
</comment>
<gene>
    <name evidence="6" type="ORF">S03H2_47233</name>
</gene>